<dbReference type="GO" id="GO:0003723">
    <property type="term" value="F:RNA binding"/>
    <property type="evidence" value="ECO:0007669"/>
    <property type="project" value="UniProtKB-UniRule"/>
</dbReference>
<name>A0AAV6KQD9_9ERIC</name>
<gene>
    <name evidence="4" type="ORF">RHGRI_012391</name>
</gene>
<organism evidence="4 5">
    <name type="scientific">Rhododendron griersonianum</name>
    <dbReference type="NCBI Taxonomy" id="479676"/>
    <lineage>
        <taxon>Eukaryota</taxon>
        <taxon>Viridiplantae</taxon>
        <taxon>Streptophyta</taxon>
        <taxon>Embryophyta</taxon>
        <taxon>Tracheophyta</taxon>
        <taxon>Spermatophyta</taxon>
        <taxon>Magnoliopsida</taxon>
        <taxon>eudicotyledons</taxon>
        <taxon>Gunneridae</taxon>
        <taxon>Pentapetalae</taxon>
        <taxon>asterids</taxon>
        <taxon>Ericales</taxon>
        <taxon>Ericaceae</taxon>
        <taxon>Ericoideae</taxon>
        <taxon>Rhodoreae</taxon>
        <taxon>Rhododendron</taxon>
    </lineage>
</organism>
<dbReference type="Proteomes" id="UP000823749">
    <property type="component" value="Chromosome 4"/>
</dbReference>
<evidence type="ECO:0000256" key="1">
    <source>
        <dbReference type="ARBA" id="ARBA00022884"/>
    </source>
</evidence>
<dbReference type="PROSITE" id="PS50102">
    <property type="entry name" value="RRM"/>
    <property type="match status" value="1"/>
</dbReference>
<dbReference type="PANTHER" id="PTHR48027">
    <property type="entry name" value="HETEROGENEOUS NUCLEAR RIBONUCLEOPROTEIN 87F-RELATED"/>
    <property type="match status" value="1"/>
</dbReference>
<evidence type="ECO:0000313" key="5">
    <source>
        <dbReference type="Proteomes" id="UP000823749"/>
    </source>
</evidence>
<evidence type="ECO:0000259" key="3">
    <source>
        <dbReference type="PROSITE" id="PS50102"/>
    </source>
</evidence>
<evidence type="ECO:0000256" key="2">
    <source>
        <dbReference type="PROSITE-ProRule" id="PRU00176"/>
    </source>
</evidence>
<keyword evidence="1 2" id="KW-0694">RNA-binding</keyword>
<sequence>MNLKGNRNDGTIKDCFENPITKANIKRFHWPYFEDHESIDAGLPQSTLEGTLKTTFSQFGEVSRVKILTDKKNKQPLGFAYLWFSSEESAQMAVKEMNGKVLACFLNDFCSDPSPVPTLWSFQYCIRRS</sequence>
<dbReference type="EMBL" id="JACTNZ010000004">
    <property type="protein sequence ID" value="KAG5554811.1"/>
    <property type="molecule type" value="Genomic_DNA"/>
</dbReference>
<dbReference type="InterPro" id="IPR012677">
    <property type="entry name" value="Nucleotide-bd_a/b_plait_sf"/>
</dbReference>
<dbReference type="CDD" id="cd00590">
    <property type="entry name" value="RRM_SF"/>
    <property type="match status" value="1"/>
</dbReference>
<dbReference type="InterPro" id="IPR035979">
    <property type="entry name" value="RBD_domain_sf"/>
</dbReference>
<feature type="domain" description="RRM" evidence="3">
    <location>
        <begin position="42"/>
        <end position="102"/>
    </location>
</feature>
<comment type="caution">
    <text evidence="4">The sequence shown here is derived from an EMBL/GenBank/DDBJ whole genome shotgun (WGS) entry which is preliminary data.</text>
</comment>
<protein>
    <recommendedName>
        <fullName evidence="3">RRM domain-containing protein</fullName>
    </recommendedName>
</protein>
<dbReference type="InterPro" id="IPR052462">
    <property type="entry name" value="SLIRP/GR-RBP-like"/>
</dbReference>
<reference evidence="4" key="1">
    <citation type="submission" date="2020-08" db="EMBL/GenBank/DDBJ databases">
        <title>Plant Genome Project.</title>
        <authorList>
            <person name="Zhang R.-G."/>
        </authorList>
    </citation>
    <scope>NUCLEOTIDE SEQUENCE</scope>
    <source>
        <strain evidence="4">WSP0</strain>
        <tissue evidence="4">Leaf</tissue>
    </source>
</reference>
<accession>A0AAV6KQD9</accession>
<evidence type="ECO:0000313" key="4">
    <source>
        <dbReference type="EMBL" id="KAG5554811.1"/>
    </source>
</evidence>
<dbReference type="Gene3D" id="3.30.70.330">
    <property type="match status" value="1"/>
</dbReference>
<dbReference type="AlphaFoldDB" id="A0AAV6KQD9"/>
<proteinExistence type="predicted"/>
<dbReference type="SUPFAM" id="SSF54928">
    <property type="entry name" value="RNA-binding domain, RBD"/>
    <property type="match status" value="1"/>
</dbReference>
<dbReference type="Pfam" id="PF00076">
    <property type="entry name" value="RRM_1"/>
    <property type="match status" value="1"/>
</dbReference>
<dbReference type="InterPro" id="IPR000504">
    <property type="entry name" value="RRM_dom"/>
</dbReference>
<keyword evidence="5" id="KW-1185">Reference proteome</keyword>
<dbReference type="SMART" id="SM00360">
    <property type="entry name" value="RRM"/>
    <property type="match status" value="1"/>
</dbReference>